<dbReference type="AlphaFoldDB" id="A0AAJ6DBF5"/>
<dbReference type="EMBL" id="CP122566">
    <property type="protein sequence ID" value="WGH92339.1"/>
    <property type="molecule type" value="Genomic_DNA"/>
</dbReference>
<organism evidence="1 2">
    <name type="scientific">Auritidibacter ignavus</name>
    <dbReference type="NCBI Taxonomy" id="678932"/>
    <lineage>
        <taxon>Bacteria</taxon>
        <taxon>Bacillati</taxon>
        <taxon>Actinomycetota</taxon>
        <taxon>Actinomycetes</taxon>
        <taxon>Micrococcales</taxon>
        <taxon>Micrococcaceae</taxon>
        <taxon>Auritidibacter</taxon>
    </lineage>
</organism>
<keyword evidence="2" id="KW-1185">Reference proteome</keyword>
<dbReference type="RefSeq" id="WP_233242769.1">
    <property type="nucleotide sequence ID" value="NZ_CP122561.1"/>
</dbReference>
<evidence type="ECO:0000313" key="1">
    <source>
        <dbReference type="EMBL" id="WGH92339.1"/>
    </source>
</evidence>
<proteinExistence type="predicted"/>
<gene>
    <name evidence="1" type="ORF">QDX21_08400</name>
</gene>
<reference evidence="1 2" key="1">
    <citation type="submission" date="2023-03" db="EMBL/GenBank/DDBJ databases">
        <title>Complete genome sequences of several Auritidibacter ignavus strains isolated from ear infections.</title>
        <authorList>
            <person name="Baehr T."/>
            <person name="Baumhoegger A.M."/>
        </authorList>
    </citation>
    <scope>NUCLEOTIDE SEQUENCE [LARGE SCALE GENOMIC DNA]</scope>
    <source>
        <strain evidence="1 2">BABAE-6</strain>
    </source>
</reference>
<dbReference type="GeneID" id="83696374"/>
<dbReference type="Proteomes" id="UP001224674">
    <property type="component" value="Chromosome"/>
</dbReference>
<sequence length="212" mass="22902">MSFHKPVLYSPEIFDQIHSGPDAEQVAEAAESLAHALVTGGQDTDADDDQSVEKLVDLVDEVGMDTLAQLWSDAPAHTLGGTLWRLYALQQGTQQHGEQWAAWYRAGYQAQVSRVIAGAVEPPTAQDLSTLTSQILTGVYSGDFAVALNRAAAYARIISLGMAHHAEHLDAGHPAQARAMVQRSRRMLTTAEQLDASASLYRAGAFDDDDRS</sequence>
<accession>A0AAJ6DBF5</accession>
<name>A0AAJ6DBF5_9MICC</name>
<evidence type="ECO:0000313" key="2">
    <source>
        <dbReference type="Proteomes" id="UP001224674"/>
    </source>
</evidence>
<protein>
    <submittedName>
        <fullName evidence="1">Uncharacterized protein</fullName>
    </submittedName>
</protein>